<feature type="domain" description="M23ase beta-sheet core" evidence="2">
    <location>
        <begin position="183"/>
        <end position="274"/>
    </location>
</feature>
<keyword evidence="1" id="KW-0812">Transmembrane</keyword>
<dbReference type="SUPFAM" id="SSF51261">
    <property type="entry name" value="Duplicated hybrid motif"/>
    <property type="match status" value="1"/>
</dbReference>
<name>A0A291QV86_9BACT</name>
<dbReference type="GO" id="GO:0004222">
    <property type="term" value="F:metalloendopeptidase activity"/>
    <property type="evidence" value="ECO:0007669"/>
    <property type="project" value="TreeGrafter"/>
</dbReference>
<dbReference type="Proteomes" id="UP000220133">
    <property type="component" value="Chromosome"/>
</dbReference>
<dbReference type="EMBL" id="CP023777">
    <property type="protein sequence ID" value="ATL47847.1"/>
    <property type="molecule type" value="Genomic_DNA"/>
</dbReference>
<evidence type="ECO:0000259" key="2">
    <source>
        <dbReference type="Pfam" id="PF01551"/>
    </source>
</evidence>
<dbReference type="CDD" id="cd12797">
    <property type="entry name" value="M23_peptidase"/>
    <property type="match status" value="1"/>
</dbReference>
<dbReference type="AlphaFoldDB" id="A0A291QV86"/>
<protein>
    <recommendedName>
        <fullName evidence="2">M23ase beta-sheet core domain-containing protein</fullName>
    </recommendedName>
</protein>
<dbReference type="Pfam" id="PF01551">
    <property type="entry name" value="Peptidase_M23"/>
    <property type="match status" value="1"/>
</dbReference>
<evidence type="ECO:0000256" key="1">
    <source>
        <dbReference type="SAM" id="Phobius"/>
    </source>
</evidence>
<gene>
    <name evidence="3" type="ORF">COR50_12125</name>
</gene>
<feature type="transmembrane region" description="Helical" evidence="1">
    <location>
        <begin position="61"/>
        <end position="80"/>
    </location>
</feature>
<keyword evidence="1" id="KW-0472">Membrane</keyword>
<dbReference type="Gene3D" id="2.70.70.10">
    <property type="entry name" value="Glucose Permease (Domain IIA)"/>
    <property type="match status" value="1"/>
</dbReference>
<organism evidence="3 4">
    <name type="scientific">Chitinophaga caeni</name>
    <dbReference type="NCBI Taxonomy" id="2029983"/>
    <lineage>
        <taxon>Bacteria</taxon>
        <taxon>Pseudomonadati</taxon>
        <taxon>Bacteroidota</taxon>
        <taxon>Chitinophagia</taxon>
        <taxon>Chitinophagales</taxon>
        <taxon>Chitinophagaceae</taxon>
        <taxon>Chitinophaga</taxon>
    </lineage>
</organism>
<evidence type="ECO:0000313" key="3">
    <source>
        <dbReference type="EMBL" id="ATL47847.1"/>
    </source>
</evidence>
<dbReference type="InterPro" id="IPR011055">
    <property type="entry name" value="Dup_hybrid_motif"/>
</dbReference>
<reference evidence="3 4" key="1">
    <citation type="submission" date="2017-10" db="EMBL/GenBank/DDBJ databases">
        <title>Paenichitinophaga pekingensis gen. nov., sp. nov., isolated from activated sludge.</title>
        <authorList>
            <person name="Jin D."/>
            <person name="Kong X."/>
            <person name="Deng Y."/>
            <person name="Bai Z."/>
        </authorList>
    </citation>
    <scope>NUCLEOTIDE SEQUENCE [LARGE SCALE GENOMIC DNA]</scope>
    <source>
        <strain evidence="3 4">13</strain>
    </source>
</reference>
<dbReference type="KEGG" id="cbae:COR50_12125"/>
<dbReference type="PANTHER" id="PTHR21666:SF285">
    <property type="entry name" value="M23 FAMILY METALLOPEPTIDASE"/>
    <property type="match status" value="1"/>
</dbReference>
<dbReference type="OrthoDB" id="9809488at2"/>
<feature type="transmembrane region" description="Helical" evidence="1">
    <location>
        <begin position="6"/>
        <end position="22"/>
    </location>
</feature>
<dbReference type="InterPro" id="IPR050570">
    <property type="entry name" value="Cell_wall_metabolism_enzyme"/>
</dbReference>
<dbReference type="InterPro" id="IPR016047">
    <property type="entry name" value="M23ase_b-sheet_dom"/>
</dbReference>
<dbReference type="RefSeq" id="WP_098194224.1">
    <property type="nucleotide sequence ID" value="NZ_CP023777.1"/>
</dbReference>
<keyword evidence="4" id="KW-1185">Reference proteome</keyword>
<accession>A0A291QV86</accession>
<evidence type="ECO:0000313" key="4">
    <source>
        <dbReference type="Proteomes" id="UP000220133"/>
    </source>
</evidence>
<feature type="transmembrane region" description="Helical" evidence="1">
    <location>
        <begin position="92"/>
        <end position="112"/>
    </location>
</feature>
<proteinExistence type="predicted"/>
<feature type="transmembrane region" description="Helical" evidence="1">
    <location>
        <begin position="34"/>
        <end position="55"/>
    </location>
</feature>
<sequence>MIVYILLLITLCLASWSCILWLKASGREGFARRMGWLMSLSLGVFVYLYGTWVYTTVYLKYAFWIVYCLVALYGTWKGRVKEVISVLPRWRLVLFVVWILVLNTFNILYFTGTTGTPGVVNLQLPFKKGTYYVLQGGKGLPTNFFHSSLRGAIYAMDIVKLDTYGRRADKIFSKDLRDYHIYNDTVYSPCAGIVARTESANPDNIPPNMNRGPKNTNQVLIETDSFFVFMGHLGQNKVFVKEGQYVNTGDPLGCVGNSGFSMEPHLHIQVHLKERGKAWYRGKPLYIEFDGKAYLLNDIIKRR</sequence>
<keyword evidence="1" id="KW-1133">Transmembrane helix</keyword>
<dbReference type="PANTHER" id="PTHR21666">
    <property type="entry name" value="PEPTIDASE-RELATED"/>
    <property type="match status" value="1"/>
</dbReference>